<dbReference type="SUPFAM" id="SSF50494">
    <property type="entry name" value="Trypsin-like serine proteases"/>
    <property type="match status" value="1"/>
</dbReference>
<evidence type="ECO:0000313" key="1">
    <source>
        <dbReference type="EMBL" id="MDM4014088.1"/>
    </source>
</evidence>
<keyword evidence="1" id="KW-0378">Hydrolase</keyword>
<dbReference type="Gene3D" id="2.40.10.120">
    <property type="match status" value="1"/>
</dbReference>
<keyword evidence="1" id="KW-0645">Protease</keyword>
<dbReference type="RefSeq" id="WP_289161827.1">
    <property type="nucleotide sequence ID" value="NZ_JASZZN010000001.1"/>
</dbReference>
<organism evidence="1 2">
    <name type="scientific">Roseiconus lacunae</name>
    <dbReference type="NCBI Taxonomy" id="2605694"/>
    <lineage>
        <taxon>Bacteria</taxon>
        <taxon>Pseudomonadati</taxon>
        <taxon>Planctomycetota</taxon>
        <taxon>Planctomycetia</taxon>
        <taxon>Pirellulales</taxon>
        <taxon>Pirellulaceae</taxon>
        <taxon>Roseiconus</taxon>
    </lineage>
</organism>
<evidence type="ECO:0000313" key="2">
    <source>
        <dbReference type="Proteomes" id="UP001239462"/>
    </source>
</evidence>
<dbReference type="Proteomes" id="UP001239462">
    <property type="component" value="Unassembled WGS sequence"/>
</dbReference>
<dbReference type="InterPro" id="IPR009003">
    <property type="entry name" value="Peptidase_S1_PA"/>
</dbReference>
<dbReference type="GO" id="GO:0006508">
    <property type="term" value="P:proteolysis"/>
    <property type="evidence" value="ECO:0007669"/>
    <property type="project" value="UniProtKB-KW"/>
</dbReference>
<comment type="caution">
    <text evidence="1">The sequence shown here is derived from an EMBL/GenBank/DDBJ whole genome shotgun (WGS) entry which is preliminary data.</text>
</comment>
<reference evidence="1 2" key="1">
    <citation type="submission" date="2023-06" db="EMBL/GenBank/DDBJ databases">
        <title>Roseiconus lacunae JC819 isolated from Gulf of Mannar region, Tamil Nadu.</title>
        <authorList>
            <person name="Pk S."/>
            <person name="Ch S."/>
            <person name="Ch V.R."/>
        </authorList>
    </citation>
    <scope>NUCLEOTIDE SEQUENCE [LARGE SCALE GENOMIC DNA]</scope>
    <source>
        <strain evidence="1 2">JC819</strain>
    </source>
</reference>
<gene>
    <name evidence="1" type="ORF">QTN89_01515</name>
</gene>
<keyword evidence="2" id="KW-1185">Reference proteome</keyword>
<dbReference type="EMBL" id="JASZZN010000001">
    <property type="protein sequence ID" value="MDM4014088.1"/>
    <property type="molecule type" value="Genomic_DNA"/>
</dbReference>
<sequence>MTPITADFRPHRSVTHLKPLITLLVGILVPTAISVADEARGIDRLDRVACIESQVPSQPNTRKLCSVFVVSAGARLFLVTAGHACAETSGESRLRYRDARGGSQWVTLRSLVPKSSNPWRRDPTSDFAIAEIHSREGNEVYLSHLDGLSIPLESLSSDTPRRTTPIVTIGFPLGMGIQDEVSPLAVVGHIASRETLAESRWGNEPVVFCTPPLAQGTSGGPAFLASEANESLTVIGMYIGVIRDSTGAKLSKMVPAHLIRKSIKSMIAESSVD</sequence>
<name>A0ABT7PC75_9BACT</name>
<proteinExistence type="predicted"/>
<protein>
    <submittedName>
        <fullName evidence="1">Serine protease</fullName>
    </submittedName>
</protein>
<dbReference type="Pfam" id="PF13365">
    <property type="entry name" value="Trypsin_2"/>
    <property type="match status" value="1"/>
</dbReference>
<dbReference type="GO" id="GO:0008233">
    <property type="term" value="F:peptidase activity"/>
    <property type="evidence" value="ECO:0007669"/>
    <property type="project" value="UniProtKB-KW"/>
</dbReference>
<accession>A0ABT7PC75</accession>